<keyword evidence="3 6" id="KW-0812">Transmembrane</keyword>
<protein>
    <recommendedName>
        <fullName evidence="9">Cytochrome C oxidase subunit IV</fullName>
    </recommendedName>
</protein>
<dbReference type="AlphaFoldDB" id="S9ZLH0"/>
<dbReference type="Pfam" id="PF03626">
    <property type="entry name" value="COX4_pro"/>
    <property type="match status" value="1"/>
</dbReference>
<evidence type="ECO:0000256" key="5">
    <source>
        <dbReference type="ARBA" id="ARBA00023136"/>
    </source>
</evidence>
<keyword evidence="2" id="KW-1003">Cell membrane</keyword>
<evidence type="ECO:0008006" key="9">
    <source>
        <dbReference type="Google" id="ProtNLM"/>
    </source>
</evidence>
<name>S9ZLH0_9RHOO</name>
<evidence type="ECO:0000256" key="1">
    <source>
        <dbReference type="ARBA" id="ARBA00004651"/>
    </source>
</evidence>
<dbReference type="InterPro" id="IPR005171">
    <property type="entry name" value="Cyt_c_oxidase_su4_prok"/>
</dbReference>
<evidence type="ECO:0000313" key="8">
    <source>
        <dbReference type="Proteomes" id="UP000015455"/>
    </source>
</evidence>
<dbReference type="EMBL" id="ATJV01000086">
    <property type="protein sequence ID" value="EPZ14347.1"/>
    <property type="molecule type" value="Genomic_DNA"/>
</dbReference>
<dbReference type="GO" id="GO:0005886">
    <property type="term" value="C:plasma membrane"/>
    <property type="evidence" value="ECO:0007669"/>
    <property type="project" value="UniProtKB-SubCell"/>
</dbReference>
<reference evidence="7 8" key="1">
    <citation type="submission" date="2013-06" db="EMBL/GenBank/DDBJ databases">
        <title>Draft genome sequence of Thauera terpenica.</title>
        <authorList>
            <person name="Liu B."/>
            <person name="Frostegard A.H."/>
            <person name="Shapleigh J.P."/>
        </authorList>
    </citation>
    <scope>NUCLEOTIDE SEQUENCE [LARGE SCALE GENOMIC DNA]</scope>
    <source>
        <strain evidence="7 8">58Eu</strain>
    </source>
</reference>
<evidence type="ECO:0000256" key="4">
    <source>
        <dbReference type="ARBA" id="ARBA00022989"/>
    </source>
</evidence>
<dbReference type="STRING" id="1348657.M622_18795"/>
<dbReference type="Proteomes" id="UP000015455">
    <property type="component" value="Unassembled WGS sequence"/>
</dbReference>
<sequence>MLVGSTLFGWWLGYTVKNVQGDIRLATAGVLVTAFVKTWIVGFQFMELKQAPSWLRHGFDAWVIAMCVVLLILCVG</sequence>
<keyword evidence="8" id="KW-1185">Reference proteome</keyword>
<evidence type="ECO:0000256" key="6">
    <source>
        <dbReference type="SAM" id="Phobius"/>
    </source>
</evidence>
<feature type="transmembrane region" description="Helical" evidence="6">
    <location>
        <begin position="25"/>
        <end position="46"/>
    </location>
</feature>
<feature type="transmembrane region" description="Helical" evidence="6">
    <location>
        <begin position="58"/>
        <end position="75"/>
    </location>
</feature>
<accession>S9ZLH0</accession>
<keyword evidence="4 6" id="KW-1133">Transmembrane helix</keyword>
<organism evidence="7 8">
    <name type="scientific">Thauera terpenica 58Eu</name>
    <dbReference type="NCBI Taxonomy" id="1348657"/>
    <lineage>
        <taxon>Bacteria</taxon>
        <taxon>Pseudomonadati</taxon>
        <taxon>Pseudomonadota</taxon>
        <taxon>Betaproteobacteria</taxon>
        <taxon>Rhodocyclales</taxon>
        <taxon>Zoogloeaceae</taxon>
        <taxon>Thauera</taxon>
    </lineage>
</organism>
<dbReference type="PATRIC" id="fig|1348657.5.peg.3172"/>
<evidence type="ECO:0000313" key="7">
    <source>
        <dbReference type="EMBL" id="EPZ14347.1"/>
    </source>
</evidence>
<evidence type="ECO:0000256" key="2">
    <source>
        <dbReference type="ARBA" id="ARBA00022475"/>
    </source>
</evidence>
<comment type="caution">
    <text evidence="7">The sequence shown here is derived from an EMBL/GenBank/DDBJ whole genome shotgun (WGS) entry which is preliminary data.</text>
</comment>
<evidence type="ECO:0000256" key="3">
    <source>
        <dbReference type="ARBA" id="ARBA00022692"/>
    </source>
</evidence>
<proteinExistence type="predicted"/>
<keyword evidence="5 6" id="KW-0472">Membrane</keyword>
<comment type="subcellular location">
    <subcellularLocation>
        <location evidence="1">Cell membrane</location>
        <topology evidence="1">Multi-pass membrane protein</topology>
    </subcellularLocation>
</comment>
<gene>
    <name evidence="7" type="ORF">M622_18795</name>
</gene>